<proteinExistence type="predicted"/>
<keyword evidence="3" id="KW-1185">Reference proteome</keyword>
<feature type="compositionally biased region" description="Basic residues" evidence="1">
    <location>
        <begin position="49"/>
        <end position="59"/>
    </location>
</feature>
<sequence>MHGDTTGRRRHSSVRDPGAPGAAPELPEITCAGRGRGRDPQAGGAGRRREPRQRARRGRREAERGSTEQ</sequence>
<evidence type="ECO:0000313" key="3">
    <source>
        <dbReference type="Proteomes" id="UP001266305"/>
    </source>
</evidence>
<dbReference type="Proteomes" id="UP001266305">
    <property type="component" value="Unassembled WGS sequence"/>
</dbReference>
<reference evidence="2 3" key="1">
    <citation type="submission" date="2023-05" db="EMBL/GenBank/DDBJ databases">
        <title>B98-5 Cell Line De Novo Hybrid Assembly: An Optical Mapping Approach.</title>
        <authorList>
            <person name="Kananen K."/>
            <person name="Auerbach J.A."/>
            <person name="Kautto E."/>
            <person name="Blachly J.S."/>
        </authorList>
    </citation>
    <scope>NUCLEOTIDE SEQUENCE [LARGE SCALE GENOMIC DNA]</scope>
    <source>
        <strain evidence="2">B95-8</strain>
        <tissue evidence="2">Cell line</tissue>
    </source>
</reference>
<accession>A0ABQ9VAB3</accession>
<gene>
    <name evidence="2" type="ORF">P7K49_015700</name>
</gene>
<protein>
    <submittedName>
        <fullName evidence="2">Uncharacterized protein</fullName>
    </submittedName>
</protein>
<name>A0ABQ9VAB3_SAGOE</name>
<feature type="non-terminal residue" evidence="2">
    <location>
        <position position="69"/>
    </location>
</feature>
<dbReference type="EMBL" id="JASSZA010000007">
    <property type="protein sequence ID" value="KAK2106186.1"/>
    <property type="molecule type" value="Genomic_DNA"/>
</dbReference>
<feature type="compositionally biased region" description="Basic and acidic residues" evidence="1">
    <location>
        <begin position="60"/>
        <end position="69"/>
    </location>
</feature>
<evidence type="ECO:0000313" key="2">
    <source>
        <dbReference type="EMBL" id="KAK2106186.1"/>
    </source>
</evidence>
<feature type="region of interest" description="Disordered" evidence="1">
    <location>
        <begin position="1"/>
        <end position="69"/>
    </location>
</feature>
<comment type="caution">
    <text evidence="2">The sequence shown here is derived from an EMBL/GenBank/DDBJ whole genome shotgun (WGS) entry which is preliminary data.</text>
</comment>
<organism evidence="2 3">
    <name type="scientific">Saguinus oedipus</name>
    <name type="common">Cotton-top tamarin</name>
    <name type="synonym">Oedipomidas oedipus</name>
    <dbReference type="NCBI Taxonomy" id="9490"/>
    <lineage>
        <taxon>Eukaryota</taxon>
        <taxon>Metazoa</taxon>
        <taxon>Chordata</taxon>
        <taxon>Craniata</taxon>
        <taxon>Vertebrata</taxon>
        <taxon>Euteleostomi</taxon>
        <taxon>Mammalia</taxon>
        <taxon>Eutheria</taxon>
        <taxon>Euarchontoglires</taxon>
        <taxon>Primates</taxon>
        <taxon>Haplorrhini</taxon>
        <taxon>Platyrrhini</taxon>
        <taxon>Cebidae</taxon>
        <taxon>Callitrichinae</taxon>
        <taxon>Saguinus</taxon>
    </lineage>
</organism>
<evidence type="ECO:0000256" key="1">
    <source>
        <dbReference type="SAM" id="MobiDB-lite"/>
    </source>
</evidence>